<dbReference type="PANTHER" id="PTHR11105">
    <property type="entry name" value="CITRATE LYASE SUBUNIT BETA-RELATED"/>
    <property type="match status" value="1"/>
</dbReference>
<dbReference type="InParanoid" id="A0A1W4WRG3"/>
<dbReference type="AlphaFoldDB" id="A0A1W4WRG3"/>
<dbReference type="EC" id="4.1.3.25" evidence="19"/>
<dbReference type="KEGG" id="apln:108737866"/>
<evidence type="ECO:0000256" key="18">
    <source>
        <dbReference type="ARBA" id="ARBA00066460"/>
    </source>
</evidence>
<comment type="subunit">
    <text evidence="3">Homotrimer.</text>
</comment>
<evidence type="ECO:0000256" key="24">
    <source>
        <dbReference type="PIRSR" id="PIRSR015582-1"/>
    </source>
</evidence>
<evidence type="ECO:0000256" key="25">
    <source>
        <dbReference type="PIRSR" id="PIRSR015582-2"/>
    </source>
</evidence>
<evidence type="ECO:0000256" key="12">
    <source>
        <dbReference type="ARBA" id="ARBA00023239"/>
    </source>
</evidence>
<dbReference type="GO" id="GO:0005739">
    <property type="term" value="C:mitochondrion"/>
    <property type="evidence" value="ECO:0007669"/>
    <property type="project" value="UniProtKB-SubCell"/>
</dbReference>
<evidence type="ECO:0000256" key="17">
    <source>
        <dbReference type="ARBA" id="ARBA00061542"/>
    </source>
</evidence>
<comment type="catalytic activity">
    <reaction evidence="15">
        <text>(3S)-citramalyl-CoA = pyruvate + acetyl-CoA</text>
        <dbReference type="Rhea" id="RHEA:22612"/>
        <dbReference type="ChEBI" id="CHEBI:15361"/>
        <dbReference type="ChEBI" id="CHEBI:57288"/>
        <dbReference type="ChEBI" id="CHEBI:58668"/>
        <dbReference type="EC" id="4.1.3.25"/>
    </reaction>
</comment>
<evidence type="ECO:0000256" key="19">
    <source>
        <dbReference type="ARBA" id="ARBA00066840"/>
    </source>
</evidence>
<evidence type="ECO:0000256" key="4">
    <source>
        <dbReference type="ARBA" id="ARBA00012636"/>
    </source>
</evidence>
<evidence type="ECO:0000256" key="20">
    <source>
        <dbReference type="ARBA" id="ARBA00072098"/>
    </source>
</evidence>
<evidence type="ECO:0000256" key="11">
    <source>
        <dbReference type="ARBA" id="ARBA00023128"/>
    </source>
</evidence>
<dbReference type="GO" id="GO:0047777">
    <property type="term" value="F:(S)-citramalyl-CoA lyase activity"/>
    <property type="evidence" value="ECO:0007669"/>
    <property type="project" value="UniProtKB-EC"/>
</dbReference>
<evidence type="ECO:0000256" key="22">
    <source>
        <dbReference type="ARBA" id="ARBA00076788"/>
    </source>
</evidence>
<evidence type="ECO:0000256" key="16">
    <source>
        <dbReference type="ARBA" id="ARBA00055540"/>
    </source>
</evidence>
<accession>A0A1W4WRG3</accession>
<dbReference type="GO" id="GO:0106064">
    <property type="term" value="P:regulation of cobalamin metabolic process"/>
    <property type="evidence" value="ECO:0007669"/>
    <property type="project" value="UniProtKB-ARBA"/>
</dbReference>
<feature type="binding site" evidence="25">
    <location>
        <position position="189"/>
    </location>
    <ligand>
        <name>Mg(2+)</name>
        <dbReference type="ChEBI" id="CHEBI:18420"/>
    </ligand>
</feature>
<comment type="function">
    <text evidence="16">Mitochondrial citramalyl-CoA lyase indirectly involved in the vitamin B12 metabolism. Converts citramalyl-CoA into acetyl-CoA and pyruvate in the C5-dicarboxylate catabolism pathway. The C5-dicarboxylate catabolism pathway is required to detoxify itaconate, a vitamin B12-poisoning metabolite. Also acts as a malate synthase in vitro, converting glyoxylate and acetyl-CoA to malate. Also displays malyl-CoA thioesterase activity. Also acts as a beta-methylmalate synthase in vitro, by mediating conversion of glyoxylate and propionyl-CoA to beta-methylmalate. Also has very weak citramalate synthase activity in vitro.</text>
</comment>
<keyword evidence="9" id="KW-0809">Transit peptide</keyword>
<comment type="catalytic activity">
    <reaction evidence="13">
        <text>glyoxylate + acetyl-CoA + H2O = (S)-malate + CoA + H(+)</text>
        <dbReference type="Rhea" id="RHEA:18181"/>
        <dbReference type="ChEBI" id="CHEBI:15377"/>
        <dbReference type="ChEBI" id="CHEBI:15378"/>
        <dbReference type="ChEBI" id="CHEBI:15589"/>
        <dbReference type="ChEBI" id="CHEBI:36655"/>
        <dbReference type="ChEBI" id="CHEBI:57287"/>
        <dbReference type="ChEBI" id="CHEBI:57288"/>
        <dbReference type="EC" id="2.3.3.9"/>
    </reaction>
</comment>
<dbReference type="EC" id="3.1.2.30" evidence="18"/>
<evidence type="ECO:0000313" key="27">
    <source>
        <dbReference type="Proteomes" id="UP000192223"/>
    </source>
</evidence>
<proteinExistence type="inferred from homology"/>
<evidence type="ECO:0000256" key="21">
    <source>
        <dbReference type="ARBA" id="ARBA00076231"/>
    </source>
</evidence>
<dbReference type="InterPro" id="IPR015813">
    <property type="entry name" value="Pyrv/PenolPyrv_kinase-like_dom"/>
</dbReference>
<comment type="cofactor">
    <cofactor evidence="1">
        <name>Mg(2+)</name>
        <dbReference type="ChEBI" id="CHEBI:18420"/>
    </cofactor>
</comment>
<reference evidence="28" key="1">
    <citation type="submission" date="2025-08" db="UniProtKB">
        <authorList>
            <consortium name="RefSeq"/>
        </authorList>
    </citation>
    <scope>IDENTIFICATION</scope>
    <source>
        <tissue evidence="28">Entire body</tissue>
    </source>
</reference>
<dbReference type="GO" id="GO:0004474">
    <property type="term" value="F:malate synthase activity"/>
    <property type="evidence" value="ECO:0007669"/>
    <property type="project" value="UniProtKB-EC"/>
</dbReference>
<dbReference type="InterPro" id="IPR040186">
    <property type="entry name" value="Citramalyl-CoA_lyase"/>
</dbReference>
<evidence type="ECO:0000256" key="8">
    <source>
        <dbReference type="ARBA" id="ARBA00022842"/>
    </source>
</evidence>
<feature type="binding site" evidence="24">
    <location>
        <position position="154"/>
    </location>
    <ligand>
        <name>substrate</name>
    </ligand>
</feature>
<dbReference type="GeneID" id="108737866"/>
<feature type="domain" description="HpcH/HpaI aldolase/citrate lyase" evidence="26">
    <location>
        <begin position="29"/>
        <end position="257"/>
    </location>
</feature>
<dbReference type="SUPFAM" id="SSF51621">
    <property type="entry name" value="Phosphoenolpyruvate/pyruvate domain"/>
    <property type="match status" value="1"/>
</dbReference>
<keyword evidence="5" id="KW-0808">Transferase</keyword>
<dbReference type="OrthoDB" id="1773at2759"/>
<evidence type="ECO:0000256" key="5">
    <source>
        <dbReference type="ARBA" id="ARBA00022679"/>
    </source>
</evidence>
<dbReference type="FunFam" id="3.20.20.60:FF:000014">
    <property type="entry name" value="Citrate lyase subunit beta-like protein"/>
    <property type="match status" value="1"/>
</dbReference>
<evidence type="ECO:0000259" key="26">
    <source>
        <dbReference type="Pfam" id="PF03328"/>
    </source>
</evidence>
<keyword evidence="12 28" id="KW-0456">Lyase</keyword>
<dbReference type="EC" id="2.3.3.9" evidence="4"/>
<evidence type="ECO:0000256" key="1">
    <source>
        <dbReference type="ARBA" id="ARBA00001946"/>
    </source>
</evidence>
<evidence type="ECO:0000256" key="15">
    <source>
        <dbReference type="ARBA" id="ARBA00051672"/>
    </source>
</evidence>
<organism evidence="27 28">
    <name type="scientific">Agrilus planipennis</name>
    <name type="common">Emerald ash borer</name>
    <name type="synonym">Agrilus marcopoli</name>
    <dbReference type="NCBI Taxonomy" id="224129"/>
    <lineage>
        <taxon>Eukaryota</taxon>
        <taxon>Metazoa</taxon>
        <taxon>Ecdysozoa</taxon>
        <taxon>Arthropoda</taxon>
        <taxon>Hexapoda</taxon>
        <taxon>Insecta</taxon>
        <taxon>Pterygota</taxon>
        <taxon>Neoptera</taxon>
        <taxon>Endopterygota</taxon>
        <taxon>Coleoptera</taxon>
        <taxon>Polyphaga</taxon>
        <taxon>Elateriformia</taxon>
        <taxon>Buprestoidea</taxon>
        <taxon>Buprestidae</taxon>
        <taxon>Agrilinae</taxon>
        <taxon>Agrilus</taxon>
    </lineage>
</organism>
<keyword evidence="10" id="KW-0007">Acetylation</keyword>
<keyword evidence="7" id="KW-0378">Hydrolase</keyword>
<dbReference type="Proteomes" id="UP000192223">
    <property type="component" value="Unplaced"/>
</dbReference>
<dbReference type="InterPro" id="IPR011206">
    <property type="entry name" value="Citrate_lyase_beta/mcl1/mcl2"/>
</dbReference>
<keyword evidence="8 25" id="KW-0460">Magnesium</keyword>
<dbReference type="Gene3D" id="3.20.20.60">
    <property type="entry name" value="Phosphoenolpyruvate-binding domains"/>
    <property type="match status" value="1"/>
</dbReference>
<sequence>MSVLLKKIKINIYSQFKRNLSNNQYKIRRALLYVPGDDPKKINKAYKLDVDCIALDCEDGVAANRKEQARNTIFEFLNNGKPKKSREFDWGVRINSVKSELCQNDLDVILTAQNLPDTISLPKVNDTEELKWFSSQLERFTALKTKISVILFIETAQGIMNLKEICTTAKKLSENRNFEPVALVFGGDDYLADIGARKTDQLTEVLYARQKLVMMAKAFQLQAIDVVYIQYKDLDGLKQQSIEGANMGYTGKQVIHPDQVPVVQEAFLPSEKQIKWAKDLIEAYHKYAASGKGAFNFNGIMVDSPTLKQAENLIKFVEVVGKDTNQ</sequence>
<comment type="subcellular location">
    <subcellularLocation>
        <location evidence="2">Mitochondrion</location>
    </subcellularLocation>
</comment>
<evidence type="ECO:0000256" key="23">
    <source>
        <dbReference type="ARBA" id="ARBA00083020"/>
    </source>
</evidence>
<evidence type="ECO:0000256" key="14">
    <source>
        <dbReference type="ARBA" id="ARBA00051623"/>
    </source>
</evidence>
<keyword evidence="6 25" id="KW-0479">Metal-binding</keyword>
<protein>
    <recommendedName>
        <fullName evidence="20">Citramalyl-CoA lyase, mitochondrial</fullName>
        <ecNumber evidence="4">2.3.3.9</ecNumber>
        <ecNumber evidence="18">3.1.2.30</ecNumber>
        <ecNumber evidence="19">4.1.3.25</ecNumber>
    </recommendedName>
    <alternativeName>
        <fullName evidence="22">(3S)-malyl-CoA thioesterase</fullName>
    </alternativeName>
    <alternativeName>
        <fullName evidence="23">Beta-methylmalate synthase</fullName>
    </alternativeName>
    <alternativeName>
        <fullName evidence="21">Malate synthase</fullName>
    </alternativeName>
</protein>
<dbReference type="STRING" id="224129.A0A1W4WRG3"/>
<keyword evidence="27" id="KW-1185">Reference proteome</keyword>
<keyword evidence="11" id="KW-0496">Mitochondrion</keyword>
<evidence type="ECO:0000256" key="7">
    <source>
        <dbReference type="ARBA" id="ARBA00022801"/>
    </source>
</evidence>
<name>A0A1W4WRG3_AGRPL</name>
<feature type="binding site" evidence="25">
    <location>
        <position position="154"/>
    </location>
    <ligand>
        <name>Mg(2+)</name>
        <dbReference type="ChEBI" id="CHEBI:18420"/>
    </ligand>
</feature>
<comment type="catalytic activity">
    <reaction evidence="14">
        <text>propanoyl-CoA + glyoxylate + H2O = 3-methylmalate + CoA + H(+)</text>
        <dbReference type="Rhea" id="RHEA:47628"/>
        <dbReference type="ChEBI" id="CHEBI:15377"/>
        <dbReference type="ChEBI" id="CHEBI:15378"/>
        <dbReference type="ChEBI" id="CHEBI:36655"/>
        <dbReference type="ChEBI" id="CHEBI:57287"/>
        <dbReference type="ChEBI" id="CHEBI:57392"/>
        <dbReference type="ChEBI" id="CHEBI:87810"/>
    </reaction>
</comment>
<comment type="similarity">
    <text evidence="17">Belongs to the HpcH/HpaI aldolase family. Citrate lyase beta subunit-like subfamily.</text>
</comment>
<dbReference type="PANTHER" id="PTHR11105:SF0">
    <property type="entry name" value="CITRAMALYL-COA LYASE, MITOCHONDRIAL"/>
    <property type="match status" value="1"/>
</dbReference>
<evidence type="ECO:0000313" key="28">
    <source>
        <dbReference type="RefSeq" id="XP_018326499.1"/>
    </source>
</evidence>
<feature type="binding site" evidence="24">
    <location>
        <position position="93"/>
    </location>
    <ligand>
        <name>substrate</name>
    </ligand>
</feature>
<dbReference type="RefSeq" id="XP_018326499.1">
    <property type="nucleotide sequence ID" value="XM_018470997.1"/>
</dbReference>
<gene>
    <name evidence="28" type="primary">LOC108737866</name>
</gene>
<dbReference type="GO" id="GO:0046872">
    <property type="term" value="F:metal ion binding"/>
    <property type="evidence" value="ECO:0007669"/>
    <property type="project" value="UniProtKB-KW"/>
</dbReference>
<evidence type="ECO:0000256" key="2">
    <source>
        <dbReference type="ARBA" id="ARBA00004173"/>
    </source>
</evidence>
<evidence type="ECO:0000256" key="6">
    <source>
        <dbReference type="ARBA" id="ARBA00022723"/>
    </source>
</evidence>
<dbReference type="GO" id="GO:0016787">
    <property type="term" value="F:hydrolase activity"/>
    <property type="evidence" value="ECO:0007669"/>
    <property type="project" value="UniProtKB-KW"/>
</dbReference>
<dbReference type="InterPro" id="IPR040442">
    <property type="entry name" value="Pyrv_kinase-like_dom_sf"/>
</dbReference>
<evidence type="ECO:0000256" key="9">
    <source>
        <dbReference type="ARBA" id="ARBA00022946"/>
    </source>
</evidence>
<evidence type="ECO:0000256" key="13">
    <source>
        <dbReference type="ARBA" id="ARBA00047918"/>
    </source>
</evidence>
<evidence type="ECO:0000256" key="3">
    <source>
        <dbReference type="ARBA" id="ARBA00011233"/>
    </source>
</evidence>
<dbReference type="PIRSF" id="PIRSF015582">
    <property type="entry name" value="Cit_lyase_B"/>
    <property type="match status" value="1"/>
</dbReference>
<evidence type="ECO:0000256" key="10">
    <source>
        <dbReference type="ARBA" id="ARBA00022990"/>
    </source>
</evidence>
<dbReference type="Pfam" id="PF03328">
    <property type="entry name" value="HpcH_HpaI"/>
    <property type="match status" value="1"/>
</dbReference>
<dbReference type="InterPro" id="IPR005000">
    <property type="entry name" value="Aldolase/citrate-lyase_domain"/>
</dbReference>